<organism evidence="2 3">
    <name type="scientific">Armillaria luteobubalina</name>
    <dbReference type="NCBI Taxonomy" id="153913"/>
    <lineage>
        <taxon>Eukaryota</taxon>
        <taxon>Fungi</taxon>
        <taxon>Dikarya</taxon>
        <taxon>Basidiomycota</taxon>
        <taxon>Agaricomycotina</taxon>
        <taxon>Agaricomycetes</taxon>
        <taxon>Agaricomycetidae</taxon>
        <taxon>Agaricales</taxon>
        <taxon>Marasmiineae</taxon>
        <taxon>Physalacriaceae</taxon>
        <taxon>Armillaria</taxon>
    </lineage>
</organism>
<comment type="caution">
    <text evidence="2">The sequence shown here is derived from an EMBL/GenBank/DDBJ whole genome shotgun (WGS) entry which is preliminary data.</text>
</comment>
<keyword evidence="1" id="KW-0472">Membrane</keyword>
<feature type="transmembrane region" description="Helical" evidence="1">
    <location>
        <begin position="17"/>
        <end position="38"/>
    </location>
</feature>
<evidence type="ECO:0000313" key="3">
    <source>
        <dbReference type="Proteomes" id="UP001175228"/>
    </source>
</evidence>
<keyword evidence="1" id="KW-0812">Transmembrane</keyword>
<keyword evidence="1" id="KW-1133">Transmembrane helix</keyword>
<sequence>TAMTTQAVYWTPRLAEAATALIIVTSFQVMFVTSWTCYHSLQEQKYWLQVNVKLQFCPHCHNLMLPFRLGVDNH</sequence>
<reference evidence="2" key="1">
    <citation type="submission" date="2023-06" db="EMBL/GenBank/DDBJ databases">
        <authorList>
            <consortium name="Lawrence Berkeley National Laboratory"/>
            <person name="Ahrendt S."/>
            <person name="Sahu N."/>
            <person name="Indic B."/>
            <person name="Wong-Bajracharya J."/>
            <person name="Merenyi Z."/>
            <person name="Ke H.-M."/>
            <person name="Monk M."/>
            <person name="Kocsube S."/>
            <person name="Drula E."/>
            <person name="Lipzen A."/>
            <person name="Balint B."/>
            <person name="Henrissat B."/>
            <person name="Andreopoulos B."/>
            <person name="Martin F.M."/>
            <person name="Harder C.B."/>
            <person name="Rigling D."/>
            <person name="Ford K.L."/>
            <person name="Foster G.D."/>
            <person name="Pangilinan J."/>
            <person name="Papanicolaou A."/>
            <person name="Barry K."/>
            <person name="LaButti K."/>
            <person name="Viragh M."/>
            <person name="Koriabine M."/>
            <person name="Yan M."/>
            <person name="Riley R."/>
            <person name="Champramary S."/>
            <person name="Plett K.L."/>
            <person name="Tsai I.J."/>
            <person name="Slot J."/>
            <person name="Sipos G."/>
            <person name="Plett J."/>
            <person name="Nagy L.G."/>
            <person name="Grigoriev I.V."/>
        </authorList>
    </citation>
    <scope>NUCLEOTIDE SEQUENCE</scope>
    <source>
        <strain evidence="2">HWK02</strain>
    </source>
</reference>
<dbReference type="AlphaFoldDB" id="A0AA39UN41"/>
<keyword evidence="3" id="KW-1185">Reference proteome</keyword>
<protein>
    <submittedName>
        <fullName evidence="2">Uncharacterized protein</fullName>
    </submittedName>
</protein>
<gene>
    <name evidence="2" type="ORF">EDD18DRAFT_1173724</name>
</gene>
<dbReference type="EMBL" id="JAUEPU010000019">
    <property type="protein sequence ID" value="KAK0495043.1"/>
    <property type="molecule type" value="Genomic_DNA"/>
</dbReference>
<proteinExistence type="predicted"/>
<evidence type="ECO:0000256" key="1">
    <source>
        <dbReference type="SAM" id="Phobius"/>
    </source>
</evidence>
<dbReference type="Proteomes" id="UP001175228">
    <property type="component" value="Unassembled WGS sequence"/>
</dbReference>
<evidence type="ECO:0000313" key="2">
    <source>
        <dbReference type="EMBL" id="KAK0495043.1"/>
    </source>
</evidence>
<accession>A0AA39UN41</accession>
<name>A0AA39UN41_9AGAR</name>
<feature type="non-terminal residue" evidence="2">
    <location>
        <position position="1"/>
    </location>
</feature>